<protein>
    <submittedName>
        <fullName evidence="1">Uncharacterized protein</fullName>
    </submittedName>
</protein>
<accession>A0A0A9HEU1</accession>
<dbReference type="AlphaFoldDB" id="A0A0A9HEU1"/>
<organism evidence="1">
    <name type="scientific">Arundo donax</name>
    <name type="common">Giant reed</name>
    <name type="synonym">Donax arundinaceus</name>
    <dbReference type="NCBI Taxonomy" id="35708"/>
    <lineage>
        <taxon>Eukaryota</taxon>
        <taxon>Viridiplantae</taxon>
        <taxon>Streptophyta</taxon>
        <taxon>Embryophyta</taxon>
        <taxon>Tracheophyta</taxon>
        <taxon>Spermatophyta</taxon>
        <taxon>Magnoliopsida</taxon>
        <taxon>Liliopsida</taxon>
        <taxon>Poales</taxon>
        <taxon>Poaceae</taxon>
        <taxon>PACMAD clade</taxon>
        <taxon>Arundinoideae</taxon>
        <taxon>Arundineae</taxon>
        <taxon>Arundo</taxon>
    </lineage>
</organism>
<evidence type="ECO:0000313" key="1">
    <source>
        <dbReference type="EMBL" id="JAE34334.1"/>
    </source>
</evidence>
<dbReference type="EMBL" id="GBRH01163562">
    <property type="protein sequence ID" value="JAE34334.1"/>
    <property type="molecule type" value="Transcribed_RNA"/>
</dbReference>
<sequence length="49" mass="5455">MAPQSFQCSSYPNHTRGCTGHLTARRLCSPAGRCACLYPPQMNPVEVMW</sequence>
<reference evidence="1" key="2">
    <citation type="journal article" date="2015" name="Data Brief">
        <title>Shoot transcriptome of the giant reed, Arundo donax.</title>
        <authorList>
            <person name="Barrero R.A."/>
            <person name="Guerrero F.D."/>
            <person name="Moolhuijzen P."/>
            <person name="Goolsby J.A."/>
            <person name="Tidwell J."/>
            <person name="Bellgard S.E."/>
            <person name="Bellgard M.I."/>
        </authorList>
    </citation>
    <scope>NUCLEOTIDE SEQUENCE</scope>
    <source>
        <tissue evidence="1">Shoot tissue taken approximately 20 cm above the soil surface</tissue>
    </source>
</reference>
<reference evidence="1" key="1">
    <citation type="submission" date="2014-09" db="EMBL/GenBank/DDBJ databases">
        <authorList>
            <person name="Magalhaes I.L.F."/>
            <person name="Oliveira U."/>
            <person name="Santos F.R."/>
            <person name="Vidigal T.H.D.A."/>
            <person name="Brescovit A.D."/>
            <person name="Santos A.J."/>
        </authorList>
    </citation>
    <scope>NUCLEOTIDE SEQUENCE</scope>
    <source>
        <tissue evidence="1">Shoot tissue taken approximately 20 cm above the soil surface</tissue>
    </source>
</reference>
<proteinExistence type="predicted"/>
<name>A0A0A9HEU1_ARUDO</name>